<gene>
    <name evidence="4" type="ORF">AXG55_04930</name>
</gene>
<dbReference type="STRING" id="1915309.AXG55_04930"/>
<sequence length="309" mass="33992">MIPFVSKLKYKLYSPDLTIPQAEKVLPYAYSITGVVFLFGLSTTLISLVWKPSPNKETYHTSIPKYEQKNSFEHNLNPIITRNIFNVKGLIPDAEDNGNTVCPMEPYKSDLPYKITGILYGGSSINSLVVFESGVGSVYKEGDSLPQGGVLTSIEKSRILITKKQCPEYIALNYPKPPSERLSRTPQNASGASYKEDGFERDGLNTTATRQWVNNILTNNFAKTLEEAKASPNLVGGQVKGFIISNITPNSVYSKLGLKDGDIVTSISGIELNDAARAIQTLNSMRNENTIELDVIRGGQSISFKVNVQ</sequence>
<dbReference type="Pfam" id="PF13180">
    <property type="entry name" value="PDZ_2"/>
    <property type="match status" value="1"/>
</dbReference>
<feature type="transmembrane region" description="Helical" evidence="2">
    <location>
        <begin position="28"/>
        <end position="50"/>
    </location>
</feature>
<dbReference type="InterPro" id="IPR036034">
    <property type="entry name" value="PDZ_sf"/>
</dbReference>
<feature type="domain" description="PDZ" evidence="3">
    <location>
        <begin position="222"/>
        <end position="280"/>
    </location>
</feature>
<reference evidence="4 5" key="1">
    <citation type="submission" date="2016-10" db="EMBL/GenBank/DDBJ databases">
        <title>Silvanigrella aquatica sp. nov., isolated from a freshwater lake located in the Black Forest, Germany, description of Silvanigrellaceae fam. nov., Silvanigrellales ord. nov., reclassification of the order Bdellovibrionales in the class Oligoflexia, reclassification of the families Bacteriovoracaceae and Halobacteriovoraceae in the new order Bacteriovoracales ord. nov., and reclassification of the family Pseudobacteriovoracaceae in the order Oligoflexiales.</title>
        <authorList>
            <person name="Hahn M.W."/>
            <person name="Schmidt J."/>
            <person name="Koll U."/>
            <person name="Rohde M."/>
            <person name="Verbag S."/>
            <person name="Pitt A."/>
            <person name="Nakai R."/>
            <person name="Naganuma T."/>
            <person name="Lang E."/>
        </authorList>
    </citation>
    <scope>NUCLEOTIDE SEQUENCE [LARGE SCALE GENOMIC DNA]</scope>
    <source>
        <strain evidence="4 5">MWH-Nonnen-W8red</strain>
    </source>
</reference>
<dbReference type="SUPFAM" id="SSF50156">
    <property type="entry name" value="PDZ domain-like"/>
    <property type="match status" value="1"/>
</dbReference>
<dbReference type="EMBL" id="CP017834">
    <property type="protein sequence ID" value="APJ03279.1"/>
    <property type="molecule type" value="Genomic_DNA"/>
</dbReference>
<evidence type="ECO:0000259" key="3">
    <source>
        <dbReference type="PROSITE" id="PS50106"/>
    </source>
</evidence>
<dbReference type="AlphaFoldDB" id="A0A1L4CZA0"/>
<dbReference type="PROSITE" id="PS50106">
    <property type="entry name" value="PDZ"/>
    <property type="match status" value="1"/>
</dbReference>
<dbReference type="RefSeq" id="WP_233231391.1">
    <property type="nucleotide sequence ID" value="NZ_CP017834.1"/>
</dbReference>
<keyword evidence="2" id="KW-0472">Membrane</keyword>
<evidence type="ECO:0000313" key="5">
    <source>
        <dbReference type="Proteomes" id="UP000184731"/>
    </source>
</evidence>
<evidence type="ECO:0000313" key="4">
    <source>
        <dbReference type="EMBL" id="APJ03279.1"/>
    </source>
</evidence>
<accession>A0A1L4CZA0</accession>
<keyword evidence="5" id="KW-1185">Reference proteome</keyword>
<dbReference type="Gene3D" id="2.30.42.10">
    <property type="match status" value="1"/>
</dbReference>
<evidence type="ECO:0000256" key="1">
    <source>
        <dbReference type="SAM" id="MobiDB-lite"/>
    </source>
</evidence>
<evidence type="ECO:0000256" key="2">
    <source>
        <dbReference type="SAM" id="Phobius"/>
    </source>
</evidence>
<keyword evidence="2" id="KW-0812">Transmembrane</keyword>
<proteinExistence type="predicted"/>
<keyword evidence="2" id="KW-1133">Transmembrane helix</keyword>
<protein>
    <recommendedName>
        <fullName evidence="3">PDZ domain-containing protein</fullName>
    </recommendedName>
</protein>
<dbReference type="KEGG" id="saqi:AXG55_04930"/>
<organism evidence="4 5">
    <name type="scientific">Silvanigrella aquatica</name>
    <dbReference type="NCBI Taxonomy" id="1915309"/>
    <lineage>
        <taxon>Bacteria</taxon>
        <taxon>Pseudomonadati</taxon>
        <taxon>Bdellovibrionota</taxon>
        <taxon>Oligoflexia</taxon>
        <taxon>Silvanigrellales</taxon>
        <taxon>Silvanigrellaceae</taxon>
        <taxon>Silvanigrella</taxon>
    </lineage>
</organism>
<name>A0A1L4CZA0_9BACT</name>
<dbReference type="Proteomes" id="UP000184731">
    <property type="component" value="Chromosome"/>
</dbReference>
<dbReference type="InterPro" id="IPR001478">
    <property type="entry name" value="PDZ"/>
</dbReference>
<feature type="region of interest" description="Disordered" evidence="1">
    <location>
        <begin position="176"/>
        <end position="200"/>
    </location>
</feature>